<dbReference type="Proteomes" id="UP001143856">
    <property type="component" value="Unassembled WGS sequence"/>
</dbReference>
<name>A0ACC1P561_9PEZI</name>
<dbReference type="EMBL" id="JAPDGR010000989">
    <property type="protein sequence ID" value="KAJ2986155.1"/>
    <property type="molecule type" value="Genomic_DNA"/>
</dbReference>
<evidence type="ECO:0000313" key="1">
    <source>
        <dbReference type="EMBL" id="KAJ2986155.1"/>
    </source>
</evidence>
<protein>
    <submittedName>
        <fullName evidence="1">Uncharacterized protein</fullName>
    </submittedName>
</protein>
<gene>
    <name evidence="1" type="ORF">NUW58_g5161</name>
</gene>
<accession>A0ACC1P561</accession>
<keyword evidence="2" id="KW-1185">Reference proteome</keyword>
<proteinExistence type="predicted"/>
<organism evidence="1 2">
    <name type="scientific">Xylaria curta</name>
    <dbReference type="NCBI Taxonomy" id="42375"/>
    <lineage>
        <taxon>Eukaryota</taxon>
        <taxon>Fungi</taxon>
        <taxon>Dikarya</taxon>
        <taxon>Ascomycota</taxon>
        <taxon>Pezizomycotina</taxon>
        <taxon>Sordariomycetes</taxon>
        <taxon>Xylariomycetidae</taxon>
        <taxon>Xylariales</taxon>
        <taxon>Xylariaceae</taxon>
        <taxon>Xylaria</taxon>
    </lineage>
</organism>
<comment type="caution">
    <text evidence="1">The sequence shown here is derived from an EMBL/GenBank/DDBJ whole genome shotgun (WGS) entry which is preliminary data.</text>
</comment>
<reference evidence="1" key="1">
    <citation type="submission" date="2022-10" db="EMBL/GenBank/DDBJ databases">
        <title>Genome Sequence of Xylaria curta.</title>
        <authorList>
            <person name="Buettner E."/>
        </authorList>
    </citation>
    <scope>NUCLEOTIDE SEQUENCE</scope>
    <source>
        <strain evidence="1">Babe10</strain>
    </source>
</reference>
<sequence length="619" mass="70113">MRLINTTSFVLREFLGDPTNPRFPRYAILSHAWEEEEVTFQDIQNLNIARGKAGFSKIAKCCETAAGEGLNWAWVDTCCIDKSNNPELTEAINSMFKWYEAATICYAYLGDVGDVGIAKHHDWRESRWFTRGWTLQELIAPFEVIIYNCEWKQLGTKRRLTKELEEKTGIPEKVLLYPGARRRLSVAARMAWARERQTTRIEDRAYSLLGLFDINNMPLVYGEGSKSFSRLHQNIMNAQPDDTIFLGGLTCTDQELGEQWTGPLESTMCGQGFMITPDNVPAQLPTTIRPLSDTPETSLSTTQLMSQLHTYGGSAAISERKDPRLRGDILSMPMRIIQVIFSSYGPSRIPITMKKQTQIELGPTSMQALQDFDVYDVKAKGGSLCLGLLRCGPADGRLLARYFMCFSSNNELWAYPMGIYRYITPAEAYHWPNMQCHIFLYEDVWKPYPTLEWLRDATGWGSGTQLHGTFGNGWDWDARVAENTETITGDPKIGWVKRTKHYYQLCFLPTGQTWELTITLGANNTSKQRRDSNVDLEINFRCPTTPELSSQNVKSIHGGREGPVTELYHRMPVSGGSAELVVSVYYGADGGIYYYTPLIRFRAFEPGDKEQTCVESNAS</sequence>
<evidence type="ECO:0000313" key="2">
    <source>
        <dbReference type="Proteomes" id="UP001143856"/>
    </source>
</evidence>